<dbReference type="PROSITE" id="PS51294">
    <property type="entry name" value="HTH_MYB"/>
    <property type="match status" value="2"/>
</dbReference>
<feature type="domain" description="Myb-like" evidence="7">
    <location>
        <begin position="497"/>
        <end position="546"/>
    </location>
</feature>
<dbReference type="OrthoDB" id="2143914at2759"/>
<evidence type="ECO:0000256" key="4">
    <source>
        <dbReference type="ARBA" id="ARBA00023163"/>
    </source>
</evidence>
<dbReference type="PANTHER" id="PTHR46621">
    <property type="entry name" value="SNRNA-ACTIVATING PROTEIN COMPLEX SUBUNIT 4"/>
    <property type="match status" value="1"/>
</dbReference>
<evidence type="ECO:0000256" key="1">
    <source>
        <dbReference type="ARBA" id="ARBA00022737"/>
    </source>
</evidence>
<name>A0A2X0K6X4_9BASI</name>
<reference evidence="10" key="1">
    <citation type="submission" date="2016-10" db="EMBL/GenBank/DDBJ databases">
        <authorList>
            <person name="Jeantristanb JTB J.-T."/>
            <person name="Ricardo R."/>
        </authorList>
    </citation>
    <scope>NUCLEOTIDE SEQUENCE [LARGE SCALE GENOMIC DNA]</scope>
</reference>
<dbReference type="Gene3D" id="1.10.10.60">
    <property type="entry name" value="Homeodomain-like"/>
    <property type="match status" value="3"/>
</dbReference>
<sequence length="608" mass="69430">MSQLARRTPSSVRASRLARASQVQLEAEEERLPVLQERQEAHSQPQESDPDLPHDDGDDDDDHDEQVPALPALPPEDPDEAPSSPASRPAENLSLPRQALQHLDHQAGQALALNRAYQKKLVARMSKLAERDEQLNRFKLLLDSIVYDENQEAPPQSEDEEEGDDHDPQAHPQVLPAAQVNIVANGFKEVALPWFKHFHGQSLPPNRDAKIKEAYLTLTKFHAWSASDRLRLKQEVATQLSRRQHLQDQDQESVLDSCPRGNPFTDHRDGLEQSSSAPIEPLDPEWMADSIDWDAIALVVSQNRLAHPSCENLTAFPSPHQFPRHTSIDCRLQYLQHDHPRINVEPWTSTELERLYSLHETLPQPTNLSTLSTELGTHRTPSDCLRQLRRRPYHSLPRPFDASEDAKLLQGMTLYGQDWQALSAYVGRPANALITRWTKTLQPDIKKGKFTPEEDELLLQAVERWGTKKWKEVSSVVRFRTDAQCRERWFNHLDPEVRQNKKKRWTQQEDELLRRLRAEGMGWSLLAKRFKGRTDNACLVRMRTIEAQAKRAKAKAEKEAADQSASKKGTKKRAQEGEGGRAGKKKKKTQVEVEVEVEVVESEEQESE</sequence>
<organism evidence="9 10">
    <name type="scientific">Microbotryum saponariae</name>
    <dbReference type="NCBI Taxonomy" id="289078"/>
    <lineage>
        <taxon>Eukaryota</taxon>
        <taxon>Fungi</taxon>
        <taxon>Dikarya</taxon>
        <taxon>Basidiomycota</taxon>
        <taxon>Pucciniomycotina</taxon>
        <taxon>Microbotryomycetes</taxon>
        <taxon>Microbotryales</taxon>
        <taxon>Microbotryaceae</taxon>
        <taxon>Microbotryum</taxon>
    </lineage>
</organism>
<evidence type="ECO:0000256" key="5">
    <source>
        <dbReference type="ARBA" id="ARBA00023242"/>
    </source>
</evidence>
<dbReference type="PANTHER" id="PTHR46621:SF1">
    <property type="entry name" value="SNRNA-ACTIVATING PROTEIN COMPLEX SUBUNIT 4"/>
    <property type="match status" value="1"/>
</dbReference>
<evidence type="ECO:0000313" key="10">
    <source>
        <dbReference type="Proteomes" id="UP000249723"/>
    </source>
</evidence>
<dbReference type="InterPro" id="IPR009057">
    <property type="entry name" value="Homeodomain-like_sf"/>
</dbReference>
<dbReference type="GO" id="GO:0019185">
    <property type="term" value="C:snRNA-activating protein complex"/>
    <property type="evidence" value="ECO:0007669"/>
    <property type="project" value="TreeGrafter"/>
</dbReference>
<keyword evidence="4" id="KW-0804">Transcription</keyword>
<keyword evidence="2" id="KW-0805">Transcription regulation</keyword>
<dbReference type="GO" id="GO:0000978">
    <property type="term" value="F:RNA polymerase II cis-regulatory region sequence-specific DNA binding"/>
    <property type="evidence" value="ECO:0007669"/>
    <property type="project" value="TreeGrafter"/>
</dbReference>
<keyword evidence="3" id="KW-0238">DNA-binding</keyword>
<gene>
    <name evidence="9" type="ORF">BZ3500_MVSOF-1268-A1-R1_CHR2-1G04593</name>
</gene>
<dbReference type="Pfam" id="PF00249">
    <property type="entry name" value="Myb_DNA-binding"/>
    <property type="match status" value="2"/>
</dbReference>
<dbReference type="InterPro" id="IPR001005">
    <property type="entry name" value="SANT/Myb"/>
</dbReference>
<dbReference type="PROSITE" id="PS50090">
    <property type="entry name" value="MYB_LIKE"/>
    <property type="match status" value="2"/>
</dbReference>
<keyword evidence="5" id="KW-0539">Nucleus</keyword>
<feature type="region of interest" description="Disordered" evidence="6">
    <location>
        <begin position="242"/>
        <end position="281"/>
    </location>
</feature>
<keyword evidence="10" id="KW-1185">Reference proteome</keyword>
<feature type="region of interest" description="Disordered" evidence="6">
    <location>
        <begin position="151"/>
        <end position="171"/>
    </location>
</feature>
<feature type="region of interest" description="Disordered" evidence="6">
    <location>
        <begin position="551"/>
        <end position="608"/>
    </location>
</feature>
<dbReference type="SMART" id="SM00717">
    <property type="entry name" value="SANT"/>
    <property type="match status" value="5"/>
</dbReference>
<feature type="domain" description="HTH myb-type" evidence="8">
    <location>
        <begin position="442"/>
        <end position="497"/>
    </location>
</feature>
<proteinExistence type="predicted"/>
<evidence type="ECO:0000259" key="7">
    <source>
        <dbReference type="PROSITE" id="PS50090"/>
    </source>
</evidence>
<protein>
    <submittedName>
        <fullName evidence="9">BZ3500_MvSof-1268-A1-R1_Chr2-1g04593 protein</fullName>
    </submittedName>
</protein>
<dbReference type="EMBL" id="FMWP01000012">
    <property type="protein sequence ID" value="SCZ88722.1"/>
    <property type="molecule type" value="Genomic_DNA"/>
</dbReference>
<dbReference type="CDD" id="cd00167">
    <property type="entry name" value="SANT"/>
    <property type="match status" value="2"/>
</dbReference>
<dbReference type="InterPro" id="IPR051575">
    <property type="entry name" value="Myb-like_DNA-bd"/>
</dbReference>
<dbReference type="AlphaFoldDB" id="A0A2X0K6X4"/>
<feature type="compositionally biased region" description="Acidic residues" evidence="6">
    <location>
        <begin position="593"/>
        <end position="608"/>
    </location>
</feature>
<dbReference type="GO" id="GO:0042795">
    <property type="term" value="P:snRNA transcription by RNA polymerase II"/>
    <property type="evidence" value="ECO:0007669"/>
    <property type="project" value="TreeGrafter"/>
</dbReference>
<evidence type="ECO:0000259" key="8">
    <source>
        <dbReference type="PROSITE" id="PS51294"/>
    </source>
</evidence>
<dbReference type="STRING" id="289078.A0A2X0K6X4"/>
<evidence type="ECO:0000313" key="9">
    <source>
        <dbReference type="EMBL" id="SCZ88722.1"/>
    </source>
</evidence>
<dbReference type="GO" id="GO:0001006">
    <property type="term" value="F:RNA polymerase III type 3 promoter sequence-specific DNA binding"/>
    <property type="evidence" value="ECO:0007669"/>
    <property type="project" value="TreeGrafter"/>
</dbReference>
<dbReference type="InterPro" id="IPR017930">
    <property type="entry name" value="Myb_dom"/>
</dbReference>
<accession>A0A2X0K6X4</accession>
<dbReference type="Proteomes" id="UP000249723">
    <property type="component" value="Unassembled WGS sequence"/>
</dbReference>
<feature type="region of interest" description="Disordered" evidence="6">
    <location>
        <begin position="1"/>
        <end position="92"/>
    </location>
</feature>
<evidence type="ECO:0000256" key="6">
    <source>
        <dbReference type="SAM" id="MobiDB-lite"/>
    </source>
</evidence>
<dbReference type="GO" id="GO:0042796">
    <property type="term" value="P:snRNA transcription by RNA polymerase III"/>
    <property type="evidence" value="ECO:0007669"/>
    <property type="project" value="TreeGrafter"/>
</dbReference>
<feature type="domain" description="HTH myb-type" evidence="8">
    <location>
        <begin position="501"/>
        <end position="550"/>
    </location>
</feature>
<feature type="compositionally biased region" description="Low complexity" evidence="6">
    <location>
        <begin position="81"/>
        <end position="91"/>
    </location>
</feature>
<feature type="domain" description="Myb-like" evidence="7">
    <location>
        <begin position="442"/>
        <end position="493"/>
    </location>
</feature>
<keyword evidence="1" id="KW-0677">Repeat</keyword>
<dbReference type="FunFam" id="1.10.10.60:FF:000010">
    <property type="entry name" value="Transcriptional activator Myb isoform A"/>
    <property type="match status" value="1"/>
</dbReference>
<evidence type="ECO:0000256" key="2">
    <source>
        <dbReference type="ARBA" id="ARBA00023015"/>
    </source>
</evidence>
<evidence type="ECO:0000256" key="3">
    <source>
        <dbReference type="ARBA" id="ARBA00023125"/>
    </source>
</evidence>
<dbReference type="SUPFAM" id="SSF46689">
    <property type="entry name" value="Homeodomain-like"/>
    <property type="match status" value="2"/>
</dbReference>
<feature type="compositionally biased region" description="Low complexity" evidence="6">
    <location>
        <begin position="10"/>
        <end position="21"/>
    </location>
</feature>